<evidence type="ECO:0000256" key="4">
    <source>
        <dbReference type="ARBA" id="ARBA00022692"/>
    </source>
</evidence>
<evidence type="ECO:0000256" key="7">
    <source>
        <dbReference type="ARBA" id="ARBA00023136"/>
    </source>
</evidence>
<dbReference type="PANTHER" id="PTHR15858">
    <property type="entry name" value="IMMEDIATE EARLY RESPONSE 3-INTERACTING PROTEIN 1"/>
    <property type="match status" value="1"/>
</dbReference>
<evidence type="ECO:0000256" key="9">
    <source>
        <dbReference type="ARBA" id="ARBA00045999"/>
    </source>
</evidence>
<comment type="similarity">
    <text evidence="8">Belongs to the YOS1 family.</text>
</comment>
<comment type="function">
    <text evidence="9">Regulator of endoplasmic reticulum secretion that acts as a key determinant of brain size. Required for secretion of extracellular matrix proteins. Required for correct brain development by depositing sufficient extracellular matrix proteins for tissue integrity and the proliferation of neural progenitors. Acts as a regulator of the unfolded protein response (UPR).</text>
</comment>
<organism evidence="11">
    <name type="scientific">Menopon gallinae</name>
    <name type="common">poultry shaft louse</name>
    <dbReference type="NCBI Taxonomy" id="328185"/>
    <lineage>
        <taxon>Eukaryota</taxon>
        <taxon>Metazoa</taxon>
        <taxon>Ecdysozoa</taxon>
        <taxon>Arthropoda</taxon>
        <taxon>Hexapoda</taxon>
        <taxon>Insecta</taxon>
        <taxon>Pterygota</taxon>
        <taxon>Neoptera</taxon>
        <taxon>Paraneoptera</taxon>
        <taxon>Psocodea</taxon>
        <taxon>Troctomorpha</taxon>
        <taxon>Phthiraptera</taxon>
        <taxon>Amblycera</taxon>
        <taxon>Menoponidae</taxon>
        <taxon>Menopon</taxon>
    </lineage>
</organism>
<keyword evidence="10" id="KW-0732">Signal</keyword>
<proteinExistence type="inferred from homology"/>
<evidence type="ECO:0000256" key="3">
    <source>
        <dbReference type="ARBA" id="ARBA00022448"/>
    </source>
</evidence>
<evidence type="ECO:0000256" key="1">
    <source>
        <dbReference type="ARBA" id="ARBA00004370"/>
    </source>
</evidence>
<dbReference type="AlphaFoldDB" id="A0AAW2HNZ9"/>
<reference evidence="11" key="1">
    <citation type="journal article" date="2024" name="Gigascience">
        <title>Chromosome-level genome of the poultry shaft louse Menopon gallinae provides insight into the host-switching and adaptive evolution of parasitic lice.</title>
        <authorList>
            <person name="Xu Y."/>
            <person name="Ma L."/>
            <person name="Liu S."/>
            <person name="Liang Y."/>
            <person name="Liu Q."/>
            <person name="He Z."/>
            <person name="Tian L."/>
            <person name="Duan Y."/>
            <person name="Cai W."/>
            <person name="Li H."/>
            <person name="Song F."/>
        </authorList>
    </citation>
    <scope>NUCLEOTIDE SEQUENCE</scope>
    <source>
        <strain evidence="11">Cailab_2023a</strain>
    </source>
</reference>
<name>A0AAW2HNZ9_9NEOP</name>
<evidence type="ECO:0000256" key="6">
    <source>
        <dbReference type="ARBA" id="ARBA00022989"/>
    </source>
</evidence>
<dbReference type="Pfam" id="PF08571">
    <property type="entry name" value="Yos1"/>
    <property type="match status" value="1"/>
</dbReference>
<accession>A0AAW2HNZ9</accession>
<evidence type="ECO:0000256" key="5">
    <source>
        <dbReference type="ARBA" id="ARBA00022927"/>
    </source>
</evidence>
<comment type="caution">
    <text evidence="11">The sequence shown here is derived from an EMBL/GenBank/DDBJ whole genome shotgun (WGS) entry which is preliminary data.</text>
</comment>
<feature type="chain" id="PRO_5043677174" description="Immediate early response 3-interacting protein 1" evidence="10">
    <location>
        <begin position="19"/>
        <end position="80"/>
    </location>
</feature>
<dbReference type="PANTHER" id="PTHR15858:SF0">
    <property type="entry name" value="IMMEDIATE EARLY RESPONSE 3-INTERACTING PROTEIN 1"/>
    <property type="match status" value="1"/>
</dbReference>
<evidence type="ECO:0000256" key="2">
    <source>
        <dbReference type="ARBA" id="ARBA00016434"/>
    </source>
</evidence>
<keyword evidence="3" id="KW-0813">Transport</keyword>
<dbReference type="GO" id="GO:0015031">
    <property type="term" value="P:protein transport"/>
    <property type="evidence" value="ECO:0007669"/>
    <property type="project" value="UniProtKB-KW"/>
</dbReference>
<dbReference type="GO" id="GO:0000139">
    <property type="term" value="C:Golgi membrane"/>
    <property type="evidence" value="ECO:0007669"/>
    <property type="project" value="TreeGrafter"/>
</dbReference>
<evidence type="ECO:0000256" key="8">
    <source>
        <dbReference type="ARBA" id="ARBA00024203"/>
    </source>
</evidence>
<keyword evidence="4" id="KW-0812">Transmembrane</keyword>
<dbReference type="InterPro" id="IPR013880">
    <property type="entry name" value="Yos1"/>
</dbReference>
<dbReference type="GO" id="GO:0005789">
    <property type="term" value="C:endoplasmic reticulum membrane"/>
    <property type="evidence" value="ECO:0007669"/>
    <property type="project" value="TreeGrafter"/>
</dbReference>
<dbReference type="GO" id="GO:0030134">
    <property type="term" value="C:COPII-coated ER to Golgi transport vesicle"/>
    <property type="evidence" value="ECO:0007669"/>
    <property type="project" value="TreeGrafter"/>
</dbReference>
<dbReference type="GO" id="GO:0006888">
    <property type="term" value="P:endoplasmic reticulum to Golgi vesicle-mediated transport"/>
    <property type="evidence" value="ECO:0007669"/>
    <property type="project" value="TreeGrafter"/>
</dbReference>
<keyword evidence="7" id="KW-0472">Membrane</keyword>
<evidence type="ECO:0000256" key="10">
    <source>
        <dbReference type="SAM" id="SignalP"/>
    </source>
</evidence>
<evidence type="ECO:0000313" key="11">
    <source>
        <dbReference type="EMBL" id="KAL0271715.1"/>
    </source>
</evidence>
<sequence length="80" mass="9127">MAFTLWNLFEATILCLNAACILNDQRFLSKIDWNFDTGAFASSDQNRTVKHQLLKLIVSIKTVAKGEHNFPSDRPITIWS</sequence>
<gene>
    <name evidence="11" type="ORF">PYX00_008716</name>
</gene>
<comment type="subcellular location">
    <subcellularLocation>
        <location evidence="1">Membrane</location>
    </subcellularLocation>
</comment>
<feature type="signal peptide" evidence="10">
    <location>
        <begin position="1"/>
        <end position="18"/>
    </location>
</feature>
<keyword evidence="6" id="KW-1133">Transmembrane helix</keyword>
<protein>
    <recommendedName>
        <fullName evidence="2">Immediate early response 3-interacting protein 1</fullName>
    </recommendedName>
</protein>
<keyword evidence="5" id="KW-0653">Protein transport</keyword>
<dbReference type="EMBL" id="JARGDH010000004">
    <property type="protein sequence ID" value="KAL0271715.1"/>
    <property type="molecule type" value="Genomic_DNA"/>
</dbReference>